<organism evidence="1 2">
    <name type="scientific">Hymenobacter persicinus</name>
    <dbReference type="NCBI Taxonomy" id="2025506"/>
    <lineage>
        <taxon>Bacteria</taxon>
        <taxon>Pseudomonadati</taxon>
        <taxon>Bacteroidota</taxon>
        <taxon>Cytophagia</taxon>
        <taxon>Cytophagales</taxon>
        <taxon>Hymenobacteraceae</taxon>
        <taxon>Hymenobacter</taxon>
    </lineage>
</organism>
<proteinExistence type="predicted"/>
<keyword evidence="2" id="KW-1185">Reference proteome</keyword>
<evidence type="ECO:0000313" key="2">
    <source>
        <dbReference type="Proteomes" id="UP000294155"/>
    </source>
</evidence>
<evidence type="ECO:0008006" key="3">
    <source>
        <dbReference type="Google" id="ProtNLM"/>
    </source>
</evidence>
<dbReference type="EMBL" id="SEWE01000008">
    <property type="protein sequence ID" value="RYU81841.1"/>
    <property type="molecule type" value="Genomic_DNA"/>
</dbReference>
<sequence length="80" mass="8696">MRSLIQLHDAPWRWQVGLESAVAMGLPLGLFTLAGQQPLGLQAALGSFTALYGASLGRSDRARCWGAGWFRLLITLTLLQ</sequence>
<name>A0A4Q5LHN0_9BACT</name>
<accession>A0A4Q5LHN0</accession>
<protein>
    <recommendedName>
        <fullName evidence="3">FUSC family protein</fullName>
    </recommendedName>
</protein>
<dbReference type="AlphaFoldDB" id="A0A4Q5LHN0"/>
<dbReference type="Proteomes" id="UP000294155">
    <property type="component" value="Unassembled WGS sequence"/>
</dbReference>
<dbReference type="RefSeq" id="WP_129920145.1">
    <property type="nucleotide sequence ID" value="NZ_SEWE01000008.1"/>
</dbReference>
<evidence type="ECO:0000313" key="1">
    <source>
        <dbReference type="EMBL" id="RYU81841.1"/>
    </source>
</evidence>
<reference evidence="1 2" key="1">
    <citation type="submission" date="2019-02" db="EMBL/GenBank/DDBJ databases">
        <title>Bacterial novel species isolated from soil.</title>
        <authorList>
            <person name="Jung H.-Y."/>
        </authorList>
    </citation>
    <scope>NUCLEOTIDE SEQUENCE [LARGE SCALE GENOMIC DNA]</scope>
    <source>
        <strain evidence="1 2">1-3-3-3</strain>
    </source>
</reference>
<dbReference type="OrthoDB" id="581879at2"/>
<gene>
    <name evidence="1" type="ORF">EWM57_05525</name>
</gene>
<comment type="caution">
    <text evidence="1">The sequence shown here is derived from an EMBL/GenBank/DDBJ whole genome shotgun (WGS) entry which is preliminary data.</text>
</comment>